<feature type="domain" description="Mff-like" evidence="11">
    <location>
        <begin position="168"/>
        <end position="213"/>
    </location>
</feature>
<sequence length="224" mass="25490">MADVETEMAHVRSLPSDYSDVQDRSYDPNFISDISKKMQVPERICLDDGSGAAEHSIYYDPGSGRQFSAMTVPDRIIVAGDNQHIGMREGLRKLPIDRDPHTEVVPNMVELTTPPRVLTLEQRFPFVDDSDEKQNRESQDRQLSANGHIGAPIPYTPGMNPNDSLLLNEEDEATLLRTHVAKLTRRITAVEQDSMRRSQREMGLYIALFGYAIWKFVFSFFKSR</sequence>
<comment type="caution">
    <text evidence="12">The sequence shown here is derived from an EMBL/GenBank/DDBJ whole genome shotgun (WGS) entry which is preliminary data.</text>
</comment>
<dbReference type="AlphaFoldDB" id="A0AAN9ARF4"/>
<protein>
    <recommendedName>
        <fullName evidence="9">Mitochondrial fission factor</fullName>
    </recommendedName>
</protein>
<evidence type="ECO:0000256" key="9">
    <source>
        <dbReference type="RuleBase" id="RU368040"/>
    </source>
</evidence>
<dbReference type="EMBL" id="JBAMIC010000022">
    <property type="protein sequence ID" value="KAK7091815.1"/>
    <property type="molecule type" value="Genomic_DNA"/>
</dbReference>
<dbReference type="GO" id="GO:0005741">
    <property type="term" value="C:mitochondrial outer membrane"/>
    <property type="evidence" value="ECO:0007669"/>
    <property type="project" value="UniProtKB-SubCell"/>
</dbReference>
<comment type="subcellular location">
    <subcellularLocation>
        <location evidence="9">Mitochondrion outer membrane</location>
        <topology evidence="9">Single-pass type IV membrane protein</topology>
    </subcellularLocation>
    <subcellularLocation>
        <location evidence="9">Peroxisome</location>
    </subcellularLocation>
</comment>
<dbReference type="GO" id="GO:0000266">
    <property type="term" value="P:mitochondrial fission"/>
    <property type="evidence" value="ECO:0007669"/>
    <property type="project" value="UniProtKB-UniRule"/>
</dbReference>
<feature type="region of interest" description="Disordered" evidence="10">
    <location>
        <begin position="128"/>
        <end position="155"/>
    </location>
</feature>
<keyword evidence="8 9" id="KW-0576">Peroxisome</keyword>
<keyword evidence="6 9" id="KW-0496">Mitochondrion</keyword>
<evidence type="ECO:0000313" key="13">
    <source>
        <dbReference type="Proteomes" id="UP001374579"/>
    </source>
</evidence>
<dbReference type="GO" id="GO:0005777">
    <property type="term" value="C:peroxisome"/>
    <property type="evidence" value="ECO:0007669"/>
    <property type="project" value="UniProtKB-SubCell"/>
</dbReference>
<dbReference type="InterPro" id="IPR008518">
    <property type="entry name" value="Mff/Tango-11"/>
</dbReference>
<comment type="similarity">
    <text evidence="1 9">Belongs to the Tango11 family.</text>
</comment>
<proteinExistence type="inferred from homology"/>
<evidence type="ECO:0000256" key="2">
    <source>
        <dbReference type="ARBA" id="ARBA00022692"/>
    </source>
</evidence>
<dbReference type="PANTHER" id="PTHR16501:SF6">
    <property type="entry name" value="TRANSPORT AND GOLGI ORGANIZATION PROTEIN 11"/>
    <property type="match status" value="1"/>
</dbReference>
<evidence type="ECO:0000256" key="5">
    <source>
        <dbReference type="ARBA" id="ARBA00023054"/>
    </source>
</evidence>
<comment type="function">
    <text evidence="9">Plays a role in mitochondrial and peroxisomal fission. Promotes the recruitment and association of the fission mediator dynamin-related protein 1 (DNM1L) to the mitochondrial surface.</text>
</comment>
<keyword evidence="5" id="KW-0175">Coiled coil</keyword>
<dbReference type="Proteomes" id="UP001374579">
    <property type="component" value="Unassembled WGS sequence"/>
</dbReference>
<keyword evidence="4 9" id="KW-1133">Transmembrane helix</keyword>
<keyword evidence="13" id="KW-1185">Reference proteome</keyword>
<keyword evidence="2 9" id="KW-0812">Transmembrane</keyword>
<feature type="transmembrane region" description="Helical" evidence="9">
    <location>
        <begin position="202"/>
        <end position="221"/>
    </location>
</feature>
<dbReference type="Pfam" id="PF05644">
    <property type="entry name" value="Miff"/>
    <property type="match status" value="2"/>
</dbReference>
<evidence type="ECO:0000256" key="8">
    <source>
        <dbReference type="ARBA" id="ARBA00023140"/>
    </source>
</evidence>
<evidence type="ECO:0000259" key="11">
    <source>
        <dbReference type="Pfam" id="PF05644"/>
    </source>
</evidence>
<evidence type="ECO:0000256" key="4">
    <source>
        <dbReference type="ARBA" id="ARBA00022989"/>
    </source>
</evidence>
<reference evidence="12 13" key="1">
    <citation type="submission" date="2024-02" db="EMBL/GenBank/DDBJ databases">
        <title>Chromosome-scale genome assembly of the rough periwinkle Littorina saxatilis.</title>
        <authorList>
            <person name="De Jode A."/>
            <person name="Faria R."/>
            <person name="Formenti G."/>
            <person name="Sims Y."/>
            <person name="Smith T.P."/>
            <person name="Tracey A."/>
            <person name="Wood J.M.D."/>
            <person name="Zagrodzka Z.B."/>
            <person name="Johannesson K."/>
            <person name="Butlin R.K."/>
            <person name="Leder E.H."/>
        </authorList>
    </citation>
    <scope>NUCLEOTIDE SEQUENCE [LARGE SCALE GENOMIC DNA]</scope>
    <source>
        <strain evidence="12">Snail1</strain>
        <tissue evidence="12">Muscle</tissue>
    </source>
</reference>
<keyword evidence="7 9" id="KW-0472">Membrane</keyword>
<organism evidence="12 13">
    <name type="scientific">Littorina saxatilis</name>
    <dbReference type="NCBI Taxonomy" id="31220"/>
    <lineage>
        <taxon>Eukaryota</taxon>
        <taxon>Metazoa</taxon>
        <taxon>Spiralia</taxon>
        <taxon>Lophotrochozoa</taxon>
        <taxon>Mollusca</taxon>
        <taxon>Gastropoda</taxon>
        <taxon>Caenogastropoda</taxon>
        <taxon>Littorinimorpha</taxon>
        <taxon>Littorinoidea</taxon>
        <taxon>Littorinidae</taxon>
        <taxon>Littorina</taxon>
    </lineage>
</organism>
<dbReference type="InterPro" id="IPR039433">
    <property type="entry name" value="Mff-like_dom"/>
</dbReference>
<keyword evidence="3 9" id="KW-1000">Mitochondrion outer membrane</keyword>
<evidence type="ECO:0000256" key="6">
    <source>
        <dbReference type="ARBA" id="ARBA00023128"/>
    </source>
</evidence>
<evidence type="ECO:0000256" key="10">
    <source>
        <dbReference type="SAM" id="MobiDB-lite"/>
    </source>
</evidence>
<gene>
    <name evidence="12" type="ORF">V1264_009451</name>
</gene>
<name>A0AAN9ARF4_9CAEN</name>
<evidence type="ECO:0000256" key="3">
    <source>
        <dbReference type="ARBA" id="ARBA00022787"/>
    </source>
</evidence>
<dbReference type="GO" id="GO:0090141">
    <property type="term" value="P:positive regulation of mitochondrial fission"/>
    <property type="evidence" value="ECO:0007669"/>
    <property type="project" value="UniProtKB-UniRule"/>
</dbReference>
<dbReference type="GO" id="GO:0090314">
    <property type="term" value="P:positive regulation of protein targeting to membrane"/>
    <property type="evidence" value="ECO:0007669"/>
    <property type="project" value="UniProtKB-UniRule"/>
</dbReference>
<dbReference type="PANTHER" id="PTHR16501">
    <property type="entry name" value="TRANSPORT AND GOLGI ORGANIZATION PROTEIN 11"/>
    <property type="match status" value="1"/>
</dbReference>
<evidence type="ECO:0000313" key="12">
    <source>
        <dbReference type="EMBL" id="KAK7091815.1"/>
    </source>
</evidence>
<accession>A0AAN9ARF4</accession>
<feature type="domain" description="Mff-like" evidence="11">
    <location>
        <begin position="20"/>
        <end position="140"/>
    </location>
</feature>
<evidence type="ECO:0000256" key="7">
    <source>
        <dbReference type="ARBA" id="ARBA00023136"/>
    </source>
</evidence>
<evidence type="ECO:0000256" key="1">
    <source>
        <dbReference type="ARBA" id="ARBA00009806"/>
    </source>
</evidence>